<dbReference type="RefSeq" id="WP_084036331.1">
    <property type="nucleotide sequence ID" value="NZ_CP066007.1"/>
</dbReference>
<gene>
    <name evidence="1" type="ORF">I6I10_09585</name>
</gene>
<accession>A0A7T4JUE7</accession>
<dbReference type="Proteomes" id="UP000596145">
    <property type="component" value="Chromosome"/>
</dbReference>
<dbReference type="OrthoDB" id="9900313at2"/>
<dbReference type="GeneID" id="92760064"/>
<dbReference type="AlphaFoldDB" id="A0A7T4JUE7"/>
<reference evidence="1 2" key="1">
    <citation type="submission" date="2020-12" db="EMBL/GenBank/DDBJ databases">
        <title>FDA dAtabase for Regulatory Grade micrObial Sequences (FDA-ARGOS): Supporting development and validation of Infectious Disease Dx tests.</title>
        <authorList>
            <person name="Sproer C."/>
            <person name="Gronow S."/>
            <person name="Severitt S."/>
            <person name="Schroder I."/>
            <person name="Tallon L."/>
            <person name="Sadzewicz L."/>
            <person name="Zhao X."/>
            <person name="Boylan J."/>
            <person name="Ott S."/>
            <person name="Bowen H."/>
            <person name="Vavikolanu K."/>
            <person name="Mehta A."/>
            <person name="Aluvathingal J."/>
            <person name="Nadendla S."/>
            <person name="Lowell S."/>
            <person name="Myers T."/>
            <person name="Yan Y."/>
            <person name="Sichtig H."/>
        </authorList>
    </citation>
    <scope>NUCLEOTIDE SEQUENCE [LARGE SCALE GENOMIC DNA]</scope>
    <source>
        <strain evidence="1 2">FDAARGOS_1053</strain>
    </source>
</reference>
<sequence length="95" mass="11695">MANRYYRRSGEILRDDGQEIWSIYNPKLRGWERTKRANEAYATAFQDPFHRISGEEALKSIAERQQRRDKWEERYKREHPDEWNKYHPDNPVQID</sequence>
<name>A0A7T4JUE7_9CORY</name>
<dbReference type="EMBL" id="CP066007">
    <property type="protein sequence ID" value="QQB45736.1"/>
    <property type="molecule type" value="Genomic_DNA"/>
</dbReference>
<proteinExistence type="predicted"/>
<organism evidence="1 2">
    <name type="scientific">Corynebacterium glucuronolyticum</name>
    <dbReference type="NCBI Taxonomy" id="39791"/>
    <lineage>
        <taxon>Bacteria</taxon>
        <taxon>Bacillati</taxon>
        <taxon>Actinomycetota</taxon>
        <taxon>Actinomycetes</taxon>
        <taxon>Mycobacteriales</taxon>
        <taxon>Corynebacteriaceae</taxon>
        <taxon>Corynebacterium</taxon>
    </lineage>
</organism>
<evidence type="ECO:0000313" key="2">
    <source>
        <dbReference type="Proteomes" id="UP000596145"/>
    </source>
</evidence>
<protein>
    <submittedName>
        <fullName evidence="1">Uncharacterized protein</fullName>
    </submittedName>
</protein>
<evidence type="ECO:0000313" key="1">
    <source>
        <dbReference type="EMBL" id="QQB45736.1"/>
    </source>
</evidence>